<accession>A0A7G9YK95</accession>
<reference evidence="1" key="1">
    <citation type="submission" date="2020-06" db="EMBL/GenBank/DDBJ databases">
        <title>Unique genomic features of the anaerobic methanotrophic archaea.</title>
        <authorList>
            <person name="Chadwick G.L."/>
            <person name="Skennerton C.T."/>
            <person name="Laso-Perez R."/>
            <person name="Leu A.O."/>
            <person name="Speth D.R."/>
            <person name="Yu H."/>
            <person name="Morgan-Lang C."/>
            <person name="Hatzenpichler R."/>
            <person name="Goudeau D."/>
            <person name="Malmstrom R."/>
            <person name="Brazelton W.J."/>
            <person name="Woyke T."/>
            <person name="Hallam S.J."/>
            <person name="Tyson G.W."/>
            <person name="Wegener G."/>
            <person name="Boetius A."/>
            <person name="Orphan V."/>
        </authorList>
    </citation>
    <scope>NUCLEOTIDE SEQUENCE</scope>
</reference>
<dbReference type="AlphaFoldDB" id="A0A7G9YK95"/>
<protein>
    <submittedName>
        <fullName evidence="1">Uncharacterized protein</fullName>
    </submittedName>
</protein>
<sequence>MYENPCNIELIFIVNIIFQVVEIKPEELK</sequence>
<gene>
    <name evidence="1" type="ORF">HCMIGFPE_00002</name>
    <name evidence="2" type="ORF">PDFDOJNE_00004</name>
</gene>
<evidence type="ECO:0000313" key="2">
    <source>
        <dbReference type="EMBL" id="QNO48474.1"/>
    </source>
</evidence>
<proteinExistence type="predicted"/>
<evidence type="ECO:0000313" key="1">
    <source>
        <dbReference type="EMBL" id="QNO48429.1"/>
    </source>
</evidence>
<name>A0A7G9YK95_9EURY</name>
<organism evidence="1">
    <name type="scientific">Candidatus Methanogaster sp. ANME-2c ERB4</name>
    <dbReference type="NCBI Taxonomy" id="2759911"/>
    <lineage>
        <taxon>Archaea</taxon>
        <taxon>Methanobacteriati</taxon>
        <taxon>Methanobacteriota</taxon>
        <taxon>Stenosarchaea group</taxon>
        <taxon>Methanomicrobia</taxon>
        <taxon>Methanosarcinales</taxon>
        <taxon>ANME-2 cluster</taxon>
        <taxon>Candidatus Methanogasteraceae</taxon>
        <taxon>Candidatus Methanogaster</taxon>
    </lineage>
</organism>
<dbReference type="EMBL" id="MT631347">
    <property type="protein sequence ID" value="QNO48474.1"/>
    <property type="molecule type" value="Genomic_DNA"/>
</dbReference>
<dbReference type="EMBL" id="MT631343">
    <property type="protein sequence ID" value="QNO48429.1"/>
    <property type="molecule type" value="Genomic_DNA"/>
</dbReference>